<dbReference type="PROSITE" id="PS50056">
    <property type="entry name" value="TYR_PHOSPHATASE_2"/>
    <property type="match status" value="1"/>
</dbReference>
<dbReference type="SUPFAM" id="SSF52799">
    <property type="entry name" value="(Phosphotyrosine protein) phosphatases II"/>
    <property type="match status" value="1"/>
</dbReference>
<dbReference type="RefSeq" id="WP_054300415.1">
    <property type="nucleotide sequence ID" value="NZ_CP012413.1"/>
</dbReference>
<dbReference type="CDD" id="cd14498">
    <property type="entry name" value="DSP"/>
    <property type="match status" value="1"/>
</dbReference>
<proteinExistence type="predicted"/>
<name>A0A9Q6LT80_PISSA</name>
<evidence type="ECO:0000313" key="1">
    <source>
        <dbReference type="EMBL" id="QGO06434.1"/>
    </source>
</evidence>
<dbReference type="InterPro" id="IPR016130">
    <property type="entry name" value="Tyr_Pase_AS"/>
</dbReference>
<dbReference type="PANTHER" id="PTHR10159">
    <property type="entry name" value="DUAL SPECIFICITY PROTEIN PHOSPHATASE"/>
    <property type="match status" value="1"/>
</dbReference>
<reference evidence="1 2" key="1">
    <citation type="submission" date="2019-04" db="EMBL/GenBank/DDBJ databases">
        <title>Complete genome sequencing of Piscirickettsia salmonis strain Psal-009.</title>
        <authorList>
            <person name="Schober I."/>
            <person name="Bunk B."/>
            <person name="Sproer C."/>
            <person name="Carril G.P."/>
            <person name="Riedel T."/>
            <person name="Flores-Herrera P.A."/>
            <person name="Nourdin-Galindo G."/>
            <person name="Marshall S.H."/>
            <person name="Overmann J."/>
        </authorList>
    </citation>
    <scope>NUCLEOTIDE SEQUENCE [LARGE SCALE GENOMIC DNA]</scope>
    <source>
        <strain evidence="1 2">Psal-009</strain>
    </source>
</reference>
<sequence length="233" mass="26003">MPIKKKPPGFKLDFSNIDQNQQQGASAGPADDRHDLSHINLPAFRRSNVYLGPEYQLKNAIDKKGVKYVINVGNVSYTQPDTAQFKFPDLESAEERTVDGIRFLFCPANDLPGQDLSQYFSRINQFFRDALKTEQPIFIHCQQGISRSASALSAFLLEESKDSVEKTIDLLRTHRRCINPNLGFVAQLLTFQKSLPPSPPSEPTVQPQSSMPFADRNAANSEAAEIVAQPPQL</sequence>
<dbReference type="EMBL" id="CP038908">
    <property type="protein sequence ID" value="QGO06434.1"/>
    <property type="molecule type" value="Genomic_DNA"/>
</dbReference>
<dbReference type="AlphaFoldDB" id="A0A9Q6LT80"/>
<dbReference type="PANTHER" id="PTHR10159:SF519">
    <property type="entry name" value="DUAL SPECIFICITY PROTEIN PHOSPHATASE MPK3"/>
    <property type="match status" value="1"/>
</dbReference>
<dbReference type="GO" id="GO:0004721">
    <property type="term" value="F:phosphoprotein phosphatase activity"/>
    <property type="evidence" value="ECO:0007669"/>
    <property type="project" value="TreeGrafter"/>
</dbReference>
<dbReference type="SMART" id="SM00195">
    <property type="entry name" value="DSPc"/>
    <property type="match status" value="1"/>
</dbReference>
<organism evidence="1 2">
    <name type="scientific">Piscirickettsia salmonis</name>
    <dbReference type="NCBI Taxonomy" id="1238"/>
    <lineage>
        <taxon>Bacteria</taxon>
        <taxon>Pseudomonadati</taxon>
        <taxon>Pseudomonadota</taxon>
        <taxon>Gammaproteobacteria</taxon>
        <taxon>Thiotrichales</taxon>
        <taxon>Piscirickettsiaceae</taxon>
        <taxon>Piscirickettsia</taxon>
    </lineage>
</organism>
<protein>
    <submittedName>
        <fullName evidence="1">Uncharacterized protein</fullName>
    </submittedName>
</protein>
<gene>
    <name evidence="1" type="ORF">Psal009_02349</name>
</gene>
<evidence type="ECO:0000313" key="2">
    <source>
        <dbReference type="Proteomes" id="UP000422232"/>
    </source>
</evidence>
<dbReference type="InterPro" id="IPR029021">
    <property type="entry name" value="Prot-tyrosine_phosphatase-like"/>
</dbReference>
<dbReference type="GO" id="GO:0005737">
    <property type="term" value="C:cytoplasm"/>
    <property type="evidence" value="ECO:0007669"/>
    <property type="project" value="TreeGrafter"/>
</dbReference>
<dbReference type="PROSITE" id="PS50054">
    <property type="entry name" value="TYR_PHOSPHATASE_DUAL"/>
    <property type="match status" value="1"/>
</dbReference>
<dbReference type="Proteomes" id="UP000422232">
    <property type="component" value="Chromosome"/>
</dbReference>
<dbReference type="Pfam" id="PF00782">
    <property type="entry name" value="DSPc"/>
    <property type="match status" value="1"/>
</dbReference>
<dbReference type="InterPro" id="IPR020422">
    <property type="entry name" value="TYR_PHOSPHATASE_DUAL_dom"/>
</dbReference>
<dbReference type="InterPro" id="IPR000387">
    <property type="entry name" value="Tyr_Pase_dom"/>
</dbReference>
<dbReference type="InterPro" id="IPR000340">
    <property type="entry name" value="Dual-sp_phosphatase_cat-dom"/>
</dbReference>
<dbReference type="Gene3D" id="3.90.190.10">
    <property type="entry name" value="Protein tyrosine phosphatase superfamily"/>
    <property type="match status" value="1"/>
</dbReference>
<accession>A0A9Q6LT80</accession>
<keyword evidence="2" id="KW-1185">Reference proteome</keyword>
<dbReference type="PROSITE" id="PS00383">
    <property type="entry name" value="TYR_PHOSPHATASE_1"/>
    <property type="match status" value="1"/>
</dbReference>